<gene>
    <name evidence="1" type="ORF">AAG570_006976</name>
</gene>
<evidence type="ECO:0000313" key="2">
    <source>
        <dbReference type="Proteomes" id="UP001558652"/>
    </source>
</evidence>
<protein>
    <recommendedName>
        <fullName evidence="3">Reverse transcriptase</fullName>
    </recommendedName>
</protein>
<comment type="caution">
    <text evidence="1">The sequence shown here is derived from an EMBL/GenBank/DDBJ whole genome shotgun (WGS) entry which is preliminary data.</text>
</comment>
<accession>A0ABD0YXS4</accession>
<proteinExistence type="predicted"/>
<reference evidence="1 2" key="1">
    <citation type="submission" date="2024-07" db="EMBL/GenBank/DDBJ databases">
        <title>Chromosome-level genome assembly of the water stick insect Ranatra chinensis (Heteroptera: Nepidae).</title>
        <authorList>
            <person name="Liu X."/>
        </authorList>
    </citation>
    <scope>NUCLEOTIDE SEQUENCE [LARGE SCALE GENOMIC DNA]</scope>
    <source>
        <strain evidence="1">Cailab_2021Rc</strain>
        <tissue evidence="1">Muscle</tissue>
    </source>
</reference>
<dbReference type="EMBL" id="JBFDAA010000002">
    <property type="protein sequence ID" value="KAL1139999.1"/>
    <property type="molecule type" value="Genomic_DNA"/>
</dbReference>
<dbReference type="AlphaFoldDB" id="A0ABD0YXS4"/>
<evidence type="ECO:0008006" key="3">
    <source>
        <dbReference type="Google" id="ProtNLM"/>
    </source>
</evidence>
<evidence type="ECO:0000313" key="1">
    <source>
        <dbReference type="EMBL" id="KAL1139999.1"/>
    </source>
</evidence>
<dbReference type="Proteomes" id="UP001558652">
    <property type="component" value="Unassembled WGS sequence"/>
</dbReference>
<organism evidence="1 2">
    <name type="scientific">Ranatra chinensis</name>
    <dbReference type="NCBI Taxonomy" id="642074"/>
    <lineage>
        <taxon>Eukaryota</taxon>
        <taxon>Metazoa</taxon>
        <taxon>Ecdysozoa</taxon>
        <taxon>Arthropoda</taxon>
        <taxon>Hexapoda</taxon>
        <taxon>Insecta</taxon>
        <taxon>Pterygota</taxon>
        <taxon>Neoptera</taxon>
        <taxon>Paraneoptera</taxon>
        <taxon>Hemiptera</taxon>
        <taxon>Heteroptera</taxon>
        <taxon>Panheteroptera</taxon>
        <taxon>Nepomorpha</taxon>
        <taxon>Nepidae</taxon>
        <taxon>Ranatrinae</taxon>
        <taxon>Ranatra</taxon>
    </lineage>
</organism>
<sequence>MRSVKLGGDGARNTKVIQMASLDVRRGTFFDGSLQILGYADNLDVIGRTRRYVTKAIGRLEEECQLAGQKETLEKTNLMKATRYPEQRGAINLDEHGFEIVHYFVYLGSSVNADCSEQDEIKRRVAWGNRGYFVLGSILKSRSLQDFEAPNVKIPYQACRSLRSETWVLNRKSADMLNVFGQNLSEEYSALSMMMDDG</sequence>
<name>A0ABD0YXS4_9HEMI</name>
<keyword evidence="2" id="KW-1185">Reference proteome</keyword>